<sequence length="273" mass="29412">MLAQLTEPLGVHLPGYTCPGTAAQLRLPGYTCTCPGTPAPARVCLHLPRYTCTCPGTPAPAQVRVHLTGYACTCPGTPAPARVQLPRYVCTCPGTPAPARVHVYLLGYSCPGTCAPAPVRLHLPGYVCTCPGTPAPARVRVHLPRYACTCPDPERKPVFCTSCEEFVGKTCRRSSGFCRAKHPDFMCQTRRVYTQHFTGEYLHQYSALGCPRRCAEYVRLSPGEKSTISCCNQSYCNSPTGRDGPPSTTQLRGPVQPPADRVDLRQGPGPAAH</sequence>
<dbReference type="eggNOG" id="ENOG502T9D0">
    <property type="taxonomic scope" value="Eukaryota"/>
</dbReference>
<dbReference type="Proteomes" id="UP000011518">
    <property type="component" value="Unassembled WGS sequence"/>
</dbReference>
<dbReference type="STRING" id="246437.L9LEL6"/>
<reference evidence="3" key="1">
    <citation type="submission" date="2012-07" db="EMBL/GenBank/DDBJ databases">
        <title>Genome of the Chinese tree shrew, a rising model animal genetically related to primates.</title>
        <authorList>
            <person name="Zhang G."/>
            <person name="Fan Y."/>
            <person name="Yao Y."/>
            <person name="Huang Z."/>
        </authorList>
    </citation>
    <scope>NUCLEOTIDE SEQUENCE [LARGE SCALE GENOMIC DNA]</scope>
</reference>
<feature type="region of interest" description="Disordered" evidence="1">
    <location>
        <begin position="241"/>
        <end position="273"/>
    </location>
</feature>
<gene>
    <name evidence="2" type="ORF">TREES_T100008318</name>
</gene>
<protein>
    <submittedName>
        <fullName evidence="2">Uncharacterized protein</fullName>
    </submittedName>
</protein>
<proteinExistence type="predicted"/>
<accession>L9LEL6</accession>
<reference evidence="3" key="2">
    <citation type="journal article" date="2013" name="Nat. Commun.">
        <title>Genome of the Chinese tree shrew.</title>
        <authorList>
            <person name="Fan Y."/>
            <person name="Huang Z.Y."/>
            <person name="Cao C.C."/>
            <person name="Chen C.S."/>
            <person name="Chen Y.X."/>
            <person name="Fan D.D."/>
            <person name="He J."/>
            <person name="Hou H.L."/>
            <person name="Hu L."/>
            <person name="Hu X.T."/>
            <person name="Jiang X.T."/>
            <person name="Lai R."/>
            <person name="Lang Y.S."/>
            <person name="Liang B."/>
            <person name="Liao S.G."/>
            <person name="Mu D."/>
            <person name="Ma Y.Y."/>
            <person name="Niu Y.Y."/>
            <person name="Sun X.Q."/>
            <person name="Xia J.Q."/>
            <person name="Xiao J."/>
            <person name="Xiong Z.Q."/>
            <person name="Xu L."/>
            <person name="Yang L."/>
            <person name="Zhang Y."/>
            <person name="Zhao W."/>
            <person name="Zhao X.D."/>
            <person name="Zheng Y.T."/>
            <person name="Zhou J.M."/>
            <person name="Zhu Y.B."/>
            <person name="Zhang G.J."/>
            <person name="Wang J."/>
            <person name="Yao Y.G."/>
        </authorList>
    </citation>
    <scope>NUCLEOTIDE SEQUENCE [LARGE SCALE GENOMIC DNA]</scope>
</reference>
<evidence type="ECO:0000256" key="1">
    <source>
        <dbReference type="SAM" id="MobiDB-lite"/>
    </source>
</evidence>
<dbReference type="InParanoid" id="L9LEL6"/>
<dbReference type="EMBL" id="KB320434">
    <property type="protein sequence ID" value="ELW72232.1"/>
    <property type="molecule type" value="Genomic_DNA"/>
</dbReference>
<organism evidence="2 3">
    <name type="scientific">Tupaia chinensis</name>
    <name type="common">Chinese tree shrew</name>
    <name type="synonym">Tupaia belangeri chinensis</name>
    <dbReference type="NCBI Taxonomy" id="246437"/>
    <lineage>
        <taxon>Eukaryota</taxon>
        <taxon>Metazoa</taxon>
        <taxon>Chordata</taxon>
        <taxon>Craniata</taxon>
        <taxon>Vertebrata</taxon>
        <taxon>Euteleostomi</taxon>
        <taxon>Mammalia</taxon>
        <taxon>Eutheria</taxon>
        <taxon>Euarchontoglires</taxon>
        <taxon>Scandentia</taxon>
        <taxon>Tupaiidae</taxon>
        <taxon>Tupaia</taxon>
    </lineage>
</organism>
<dbReference type="AlphaFoldDB" id="L9LEL6"/>
<name>L9LEL6_TUPCH</name>
<evidence type="ECO:0000313" key="3">
    <source>
        <dbReference type="Proteomes" id="UP000011518"/>
    </source>
</evidence>
<feature type="compositionally biased region" description="Polar residues" evidence="1">
    <location>
        <begin position="241"/>
        <end position="251"/>
    </location>
</feature>
<evidence type="ECO:0000313" key="2">
    <source>
        <dbReference type="EMBL" id="ELW72232.1"/>
    </source>
</evidence>
<keyword evidence="3" id="KW-1185">Reference proteome</keyword>